<reference evidence="3 4" key="1">
    <citation type="submission" date="2020-01" db="EMBL/GenBank/DDBJ databases">
        <title>Genetics and antimicrobial susceptibilities of Nocardia species isolated from the soil; a comparison with species isolated from humans.</title>
        <authorList>
            <person name="Carrasco G."/>
            <person name="Monzon S."/>
            <person name="Sansegundo M."/>
            <person name="Garcia E."/>
            <person name="Garrido N."/>
            <person name="Medina M.J."/>
            <person name="Villalon P."/>
            <person name="Ramirez-Arocha A.C."/>
            <person name="Jimenez P."/>
            <person name="Cuesta I."/>
            <person name="Valdezate S."/>
        </authorList>
    </citation>
    <scope>NUCLEOTIDE SEQUENCE [LARGE SCALE GENOMIC DNA]</scope>
    <source>
        <strain evidence="3 4">CNM20110626</strain>
    </source>
</reference>
<dbReference type="GO" id="GO:0008270">
    <property type="term" value="F:zinc ion binding"/>
    <property type="evidence" value="ECO:0007669"/>
    <property type="project" value="InterPro"/>
</dbReference>
<dbReference type="Pfam" id="PF01717">
    <property type="entry name" value="Meth_synt_2"/>
    <property type="match status" value="1"/>
</dbReference>
<sequence>MTQTRDGLPTGIATAIGSWPGTDPREAAAIAVGELPGLPHLVELPARGVGADMIGRTSALLVDLLFDTTPRGYRLADRPGATSRRASDLLRTDIDALDEAWEIAGLRGSGRAVKVQAAGPLTLAAEVELRSGHRALTDPGALRDLSASLAEGLVQHVAEVGKRLDADVVVQLDEPDLTAVLNGSLSGASVLNTVRALPEPEALALLDGVIAAQRVPVLIHTCAAPPALPLLRRSAAAAIGFDMATIATADLDAIGEILDGGQRVVLGLVPTSAPATPVSWREIAEPGVRLIDRLGFPRRTLADRVLVSPACGLATAPLAWARRAVALAGEVAKAYSDEPESLSFEG</sequence>
<dbReference type="InterPro" id="IPR038071">
    <property type="entry name" value="UROD/MetE-like_sf"/>
</dbReference>
<feature type="domain" description="Cobalamin-independent methionine synthase MetE C-terminal/archaeal" evidence="2">
    <location>
        <begin position="13"/>
        <end position="333"/>
    </location>
</feature>
<dbReference type="Proteomes" id="UP000471166">
    <property type="component" value="Unassembled WGS sequence"/>
</dbReference>
<dbReference type="EMBL" id="JAAGVB010000026">
    <property type="protein sequence ID" value="NEW34320.1"/>
    <property type="molecule type" value="Genomic_DNA"/>
</dbReference>
<comment type="caution">
    <text evidence="3">The sequence shown here is derived from an EMBL/GenBank/DDBJ whole genome shotgun (WGS) entry which is preliminary data.</text>
</comment>
<evidence type="ECO:0000313" key="4">
    <source>
        <dbReference type="Proteomes" id="UP000471166"/>
    </source>
</evidence>
<evidence type="ECO:0000256" key="1">
    <source>
        <dbReference type="SAM" id="MobiDB-lite"/>
    </source>
</evidence>
<dbReference type="AlphaFoldDB" id="A0A6P1CP15"/>
<dbReference type="CDD" id="cd03310">
    <property type="entry name" value="CIMS_like"/>
    <property type="match status" value="1"/>
</dbReference>
<gene>
    <name evidence="3" type="ORF">GV791_17395</name>
</gene>
<accession>A0A6P1CP15</accession>
<dbReference type="Gene3D" id="3.20.20.210">
    <property type="match status" value="1"/>
</dbReference>
<feature type="region of interest" description="Disordered" evidence="1">
    <location>
        <begin position="1"/>
        <end position="20"/>
    </location>
</feature>
<name>A0A6P1CP15_9NOCA</name>
<dbReference type="SUPFAM" id="SSF51726">
    <property type="entry name" value="UROD/MetE-like"/>
    <property type="match status" value="1"/>
</dbReference>
<organism evidence="3 4">
    <name type="scientific">Nocardia cyriacigeorgica</name>
    <dbReference type="NCBI Taxonomy" id="135487"/>
    <lineage>
        <taxon>Bacteria</taxon>
        <taxon>Bacillati</taxon>
        <taxon>Actinomycetota</taxon>
        <taxon>Actinomycetes</taxon>
        <taxon>Mycobacteriales</taxon>
        <taxon>Nocardiaceae</taxon>
        <taxon>Nocardia</taxon>
    </lineage>
</organism>
<dbReference type="InterPro" id="IPR002629">
    <property type="entry name" value="Met_Synth_C/arc"/>
</dbReference>
<evidence type="ECO:0000313" key="3">
    <source>
        <dbReference type="EMBL" id="NEW34320.1"/>
    </source>
</evidence>
<proteinExistence type="predicted"/>
<evidence type="ECO:0000259" key="2">
    <source>
        <dbReference type="Pfam" id="PF01717"/>
    </source>
</evidence>
<dbReference type="GO" id="GO:0009086">
    <property type="term" value="P:methionine biosynthetic process"/>
    <property type="evidence" value="ECO:0007669"/>
    <property type="project" value="InterPro"/>
</dbReference>
<dbReference type="RefSeq" id="WP_163845643.1">
    <property type="nucleotide sequence ID" value="NZ_JAAGVB010000026.1"/>
</dbReference>
<protein>
    <submittedName>
        <fullName evidence="3">Methionine synthase</fullName>
    </submittedName>
</protein>
<dbReference type="GO" id="GO:0003871">
    <property type="term" value="F:5-methyltetrahydropteroyltriglutamate-homocysteine S-methyltransferase activity"/>
    <property type="evidence" value="ECO:0007669"/>
    <property type="project" value="InterPro"/>
</dbReference>